<dbReference type="AlphaFoldDB" id="A0A131XL23"/>
<protein>
    <recommendedName>
        <fullName evidence="3">WH2 domain-containing protein</fullName>
    </recommendedName>
</protein>
<dbReference type="InterPro" id="IPR003124">
    <property type="entry name" value="WH2_dom"/>
</dbReference>
<feature type="compositionally biased region" description="Polar residues" evidence="2">
    <location>
        <begin position="204"/>
        <end position="217"/>
    </location>
</feature>
<name>A0A131XL23_9ACAR</name>
<dbReference type="PROSITE" id="PS51082">
    <property type="entry name" value="WH2"/>
    <property type="match status" value="1"/>
</dbReference>
<evidence type="ECO:0000256" key="1">
    <source>
        <dbReference type="SAM" id="Coils"/>
    </source>
</evidence>
<evidence type="ECO:0000256" key="2">
    <source>
        <dbReference type="SAM" id="MobiDB-lite"/>
    </source>
</evidence>
<feature type="compositionally biased region" description="Pro residues" evidence="2">
    <location>
        <begin position="134"/>
        <end position="147"/>
    </location>
</feature>
<keyword evidence="1" id="KW-0175">Coiled coil</keyword>
<feature type="region of interest" description="Disordered" evidence="2">
    <location>
        <begin position="1073"/>
        <end position="1109"/>
    </location>
</feature>
<feature type="compositionally biased region" description="Polar residues" evidence="2">
    <location>
        <begin position="406"/>
        <end position="429"/>
    </location>
</feature>
<feature type="region of interest" description="Disordered" evidence="2">
    <location>
        <begin position="549"/>
        <end position="584"/>
    </location>
</feature>
<sequence length="1270" mass="135261">MVLRLPLTTTLGELRQNVCTEKNLDPQGYQLVRPGIPTRPLDLSCTLQEYGASEVTLLSNRTLANNIQNSTADIMSYSLNQENKRGSQVFPHHSGSKGSLTGSSSDGASSRGTSPTRSELPTVFARPTSKKRPAPPPPLPASPPPTIPEQEGDTTTLPTKGGRREGAGHSRQSSDSSGYHEASVLSDLPDTPSPEAVQGRPNCNLRQESPSRTTGTTAAVHRRSAPVESGSRAVRPQSTISEAGTIGHAKKRKAPPPPPLALQAPAATQPAAETTKPTSTQPAANQDVSERLAEPSSPAVDEKDDGPSQYDETVLKKLVLSHIDATLDSIEDPDSLAADNSACVSDSASWEYTIPEPPSPFRTRAGVASEPSAASPSLMKIESPQPESPKSDLSRDDSGLVEDLGSRNSTVSVNIEAQNVSSSATNQDDLNCEKKGASSPVTSVATTVHVETVVIQETVLCQGSVKTLTEVTVEETEKEQQPEPANEGSSSSETSSLSAVTSEEPVPSQLNVLDQDQESDESTSVITKQPIPRRDSLQIYRLKEVKVSARQAEASAPETNDVPEPALEMSTSRMQEELSSSVPEEETFVQTVVVSQGQKVGQTKTTVQTASSECLHSGSSNTDAPKGNCTVAGSLEGRSHDTLQTGSLDRQELVKMSSYPNAAEKTVHIEDIAWEAPGEVSSEVKEGEVSTLKEDNKTSLRQDVEKTRPRSVVGGPISFSIGSLGSYKTEVVDDIYSGHSSKPNYERFKNIKVISPSTASSAVQRAATSKVAAGPTVGSASLTQHDVKQVSEGESTFTVKIGSWESDNQALKYSSKQSVSTADLRPSQRISQVSRDAGQLQFEEEKDILLNEYARLQEQFVAWTQQLESNQNLLEDKKIVPSAAAPSAVAVPSAVVASQQPQAFSSCAVNGQHEVRVSTLPRVKPVRPLSLIEERSRAFKQPGSSECMTPPVVSFGTWKDQREDQRAAASVSSTLNRQKAVGGMEGAEEKTSKASKQHDGSSRTVVNSSGKPQAKPKPDARKPTGILHAAPVVRGFSPEAIEKLSQETSLQHKLPQSQDQAAPHEELLAATSMQQLQSKPSGQGRVTVANVHGSSESSTSSQQGNMADRRSLPPYLQSEIVRLAKKPSATSEQHLHVTENASCSNNKPSIVQATLKPGVTVEPMASAHSVVKVNGHASAVEVKQAHSTRQPERGSAAAVKRSVSECDGPRKVTTGGQPSSQSTARNTQASVIGTRDILMDEIRNFGGKSSLRKVSTEPAWQLNVCGLRSA</sequence>
<feature type="compositionally biased region" description="Polar residues" evidence="2">
    <location>
        <begin position="611"/>
        <end position="623"/>
    </location>
</feature>
<feature type="region of interest" description="Disordered" evidence="2">
    <location>
        <begin position="611"/>
        <end position="648"/>
    </location>
</feature>
<feature type="domain" description="WH2" evidence="3">
    <location>
        <begin position="1234"/>
        <end position="1254"/>
    </location>
</feature>
<dbReference type="GO" id="GO:0003779">
    <property type="term" value="F:actin binding"/>
    <property type="evidence" value="ECO:0007669"/>
    <property type="project" value="InterPro"/>
</dbReference>
<feature type="region of interest" description="Disordered" evidence="2">
    <location>
        <begin position="465"/>
        <end position="533"/>
    </location>
</feature>
<feature type="compositionally biased region" description="Polar residues" evidence="2">
    <location>
        <begin position="569"/>
        <end position="584"/>
    </location>
</feature>
<feature type="compositionally biased region" description="Low complexity" evidence="2">
    <location>
        <begin position="261"/>
        <end position="278"/>
    </location>
</feature>
<feature type="region of interest" description="Disordered" evidence="2">
    <location>
        <begin position="349"/>
        <end position="442"/>
    </location>
</feature>
<dbReference type="EMBL" id="GEFH01001743">
    <property type="protein sequence ID" value="JAP66838.1"/>
    <property type="molecule type" value="mRNA"/>
</dbReference>
<evidence type="ECO:0000313" key="4">
    <source>
        <dbReference type="EMBL" id="JAP66838.1"/>
    </source>
</evidence>
<feature type="compositionally biased region" description="Basic and acidic residues" evidence="2">
    <location>
        <begin position="389"/>
        <end position="398"/>
    </location>
</feature>
<accession>A0A131XL23</accession>
<organism evidence="4">
    <name type="scientific">Hyalomma excavatum</name>
    <dbReference type="NCBI Taxonomy" id="257692"/>
    <lineage>
        <taxon>Eukaryota</taxon>
        <taxon>Metazoa</taxon>
        <taxon>Ecdysozoa</taxon>
        <taxon>Arthropoda</taxon>
        <taxon>Chelicerata</taxon>
        <taxon>Arachnida</taxon>
        <taxon>Acari</taxon>
        <taxon>Parasitiformes</taxon>
        <taxon>Ixodida</taxon>
        <taxon>Ixodoidea</taxon>
        <taxon>Ixodidae</taxon>
        <taxon>Hyalomminae</taxon>
        <taxon>Hyalomma</taxon>
    </lineage>
</organism>
<feature type="region of interest" description="Disordered" evidence="2">
    <location>
        <begin position="940"/>
        <end position="1026"/>
    </location>
</feature>
<feature type="region of interest" description="Disordered" evidence="2">
    <location>
        <begin position="83"/>
        <end position="312"/>
    </location>
</feature>
<feature type="coiled-coil region" evidence="1">
    <location>
        <begin position="839"/>
        <end position="866"/>
    </location>
</feature>
<dbReference type="Gene3D" id="3.10.20.90">
    <property type="entry name" value="Phosphatidylinositol 3-kinase Catalytic Subunit, Chain A, domain 1"/>
    <property type="match status" value="1"/>
</dbReference>
<feature type="compositionally biased region" description="Polar residues" evidence="2">
    <location>
        <begin position="1002"/>
        <end position="1011"/>
    </location>
</feature>
<proteinExistence type="evidence at transcript level"/>
<reference evidence="4" key="1">
    <citation type="journal article" date="2017" name="Ticks Tick Borne Dis.">
        <title>An insight into the sialome of Hyalomma excavatum.</title>
        <authorList>
            <person name="Ribeiro J.M."/>
            <person name="Slovak M."/>
            <person name="Francischetti I.M."/>
        </authorList>
    </citation>
    <scope>NUCLEOTIDE SEQUENCE</scope>
    <source>
        <strain evidence="4">Samish</strain>
        <tissue evidence="4">Salivary glands</tissue>
    </source>
</reference>
<feature type="region of interest" description="Disordered" evidence="2">
    <location>
        <begin position="1182"/>
        <end position="1232"/>
    </location>
</feature>
<feature type="compositionally biased region" description="Basic and acidic residues" evidence="2">
    <location>
        <begin position="987"/>
        <end position="1001"/>
    </location>
</feature>
<feature type="compositionally biased region" description="Polar residues" evidence="2">
    <location>
        <begin position="1214"/>
        <end position="1231"/>
    </location>
</feature>
<feature type="compositionally biased region" description="Low complexity" evidence="2">
    <location>
        <begin position="482"/>
        <end position="504"/>
    </location>
</feature>
<feature type="compositionally biased region" description="Low complexity" evidence="2">
    <location>
        <begin position="96"/>
        <end position="114"/>
    </location>
</feature>
<evidence type="ECO:0000259" key="3">
    <source>
        <dbReference type="PROSITE" id="PS51082"/>
    </source>
</evidence>